<dbReference type="InterPro" id="IPR012675">
    <property type="entry name" value="Beta-grasp_dom_sf"/>
</dbReference>
<dbReference type="Proteomes" id="UP000574717">
    <property type="component" value="Unassembled WGS sequence"/>
</dbReference>
<evidence type="ECO:0008006" key="7">
    <source>
        <dbReference type="Google" id="ProtNLM"/>
    </source>
</evidence>
<accession>A0A6V8NX34</accession>
<evidence type="ECO:0000313" key="4">
    <source>
        <dbReference type="Proteomes" id="UP000574717"/>
    </source>
</evidence>
<dbReference type="Proteomes" id="UP000588083">
    <property type="component" value="Unassembled WGS sequence"/>
</dbReference>
<dbReference type="AlphaFoldDB" id="A0A6V8NX34"/>
<comment type="caution">
    <text evidence="2">The sequence shown here is derived from an EMBL/GenBank/DDBJ whole genome shotgun (WGS) entry which is preliminary data.</text>
</comment>
<evidence type="ECO:0000313" key="1">
    <source>
        <dbReference type="EMBL" id="GFP19521.1"/>
    </source>
</evidence>
<dbReference type="InterPro" id="IPR016155">
    <property type="entry name" value="Mopterin_synth/thiamin_S_b"/>
</dbReference>
<dbReference type="EMBL" id="BLRU01000091">
    <property type="protein sequence ID" value="GFP19521.1"/>
    <property type="molecule type" value="Genomic_DNA"/>
</dbReference>
<sequence>MIEVKLYAYLPNISKSRRRELKISPEEGLTVQDILVREQLPLQIARVVMVNGRRVEMDYLLKDGDEMAVFPPVAGG</sequence>
<organism evidence="2 5">
    <name type="scientific">Candidatus Hakubella thermalkaliphila</name>
    <dbReference type="NCBI Taxonomy" id="2754717"/>
    <lineage>
        <taxon>Bacteria</taxon>
        <taxon>Bacillati</taxon>
        <taxon>Actinomycetota</taxon>
        <taxon>Actinomycetota incertae sedis</taxon>
        <taxon>Candidatus Hakubellales</taxon>
        <taxon>Candidatus Hakubellaceae</taxon>
        <taxon>Candidatus Hakubella</taxon>
    </lineage>
</organism>
<dbReference type="RefSeq" id="WP_176236965.1">
    <property type="nucleotide sequence ID" value="NZ_BLRZ01000007.1"/>
</dbReference>
<dbReference type="InterPro" id="IPR003749">
    <property type="entry name" value="ThiS/MoaD-like"/>
</dbReference>
<dbReference type="CDD" id="cd17040">
    <property type="entry name" value="Ubl_MoaD_like"/>
    <property type="match status" value="1"/>
</dbReference>
<dbReference type="EMBL" id="BLRW01000050">
    <property type="protein sequence ID" value="GFP23086.1"/>
    <property type="molecule type" value="Genomic_DNA"/>
</dbReference>
<protein>
    <recommendedName>
        <fullName evidence="7">Sulfur-carrier protein</fullName>
    </recommendedName>
</protein>
<proteinExistence type="predicted"/>
<evidence type="ECO:0000313" key="6">
    <source>
        <dbReference type="Proteomes" id="UP000588083"/>
    </source>
</evidence>
<reference evidence="4 5" key="1">
    <citation type="journal article" date="2020" name="Front. Microbiol.">
        <title>Single-cell genomics of novel Actinobacteria with the Wood-Ljungdahl pathway discovered in a serpentinizing system.</title>
        <authorList>
            <person name="Merino N."/>
            <person name="Kawai M."/>
            <person name="Boyd E.S."/>
            <person name="Colman D.R."/>
            <person name="McGlynn S.E."/>
            <person name="Nealson K.H."/>
            <person name="Kurokawa K."/>
            <person name="Hongoh Y."/>
        </authorList>
    </citation>
    <scope>NUCLEOTIDE SEQUENCE [LARGE SCALE GENOMIC DNA]</scope>
    <source>
        <strain evidence="1 4">S03</strain>
        <strain evidence="2 5">S09_30</strain>
        <strain evidence="3 6">S34</strain>
    </source>
</reference>
<keyword evidence="6" id="KW-1185">Reference proteome</keyword>
<dbReference type="Proteomes" id="UP000585609">
    <property type="component" value="Unassembled WGS sequence"/>
</dbReference>
<evidence type="ECO:0000313" key="5">
    <source>
        <dbReference type="Proteomes" id="UP000585609"/>
    </source>
</evidence>
<evidence type="ECO:0000313" key="2">
    <source>
        <dbReference type="EMBL" id="GFP23086.1"/>
    </source>
</evidence>
<evidence type="ECO:0000313" key="3">
    <source>
        <dbReference type="EMBL" id="GFP29336.1"/>
    </source>
</evidence>
<dbReference type="SUPFAM" id="SSF54285">
    <property type="entry name" value="MoaD/ThiS"/>
    <property type="match status" value="1"/>
</dbReference>
<dbReference type="Pfam" id="PF02597">
    <property type="entry name" value="ThiS"/>
    <property type="match status" value="1"/>
</dbReference>
<name>A0A6V8NX34_9ACTN</name>
<dbReference type="EMBL" id="BLRZ01000007">
    <property type="protein sequence ID" value="GFP29336.1"/>
    <property type="molecule type" value="Genomic_DNA"/>
</dbReference>
<dbReference type="Gene3D" id="3.10.20.30">
    <property type="match status" value="1"/>
</dbReference>
<gene>
    <name evidence="1" type="ORF">HKBW3S03_01026</name>
    <name evidence="2" type="ORF">HKBW3S09_00553</name>
    <name evidence="3" type="ORF">HKBW3S34_00256</name>
</gene>